<organism evidence="2 3">
    <name type="scientific">Methylorubrum extorquens DSM 13060</name>
    <dbReference type="NCBI Taxonomy" id="882800"/>
    <lineage>
        <taxon>Bacteria</taxon>
        <taxon>Pseudomonadati</taxon>
        <taxon>Pseudomonadota</taxon>
        <taxon>Alphaproteobacteria</taxon>
        <taxon>Hyphomicrobiales</taxon>
        <taxon>Methylobacteriaceae</taxon>
        <taxon>Methylorubrum</taxon>
    </lineage>
</organism>
<comment type="caution">
    <text evidence="2">The sequence shown here is derived from an EMBL/GenBank/DDBJ whole genome shotgun (WGS) entry which is preliminary data.</text>
</comment>
<dbReference type="Proteomes" id="UP000004382">
    <property type="component" value="Unassembled WGS sequence"/>
</dbReference>
<feature type="region of interest" description="Disordered" evidence="1">
    <location>
        <begin position="1"/>
        <end position="24"/>
    </location>
</feature>
<dbReference type="EMBL" id="AGJK01000281">
    <property type="protein sequence ID" value="EHP87246.1"/>
    <property type="molecule type" value="Genomic_DNA"/>
</dbReference>
<feature type="compositionally biased region" description="Polar residues" evidence="1">
    <location>
        <begin position="1"/>
        <end position="10"/>
    </location>
</feature>
<proteinExistence type="predicted"/>
<accession>H1KSL8</accession>
<protein>
    <submittedName>
        <fullName evidence="2">Uncharacterized protein</fullName>
    </submittedName>
</protein>
<reference evidence="2 3" key="1">
    <citation type="submission" date="2011-09" db="EMBL/GenBank/DDBJ databases">
        <title>The draft genome of Methylobacterium extorquens DSM 13060.</title>
        <authorList>
            <consortium name="US DOE Joint Genome Institute (JGI-PGF)"/>
            <person name="Lucas S."/>
            <person name="Han J."/>
            <person name="Lapidus A."/>
            <person name="Cheng J.-F."/>
            <person name="Goodwin L."/>
            <person name="Pitluck S."/>
            <person name="Peters L."/>
            <person name="Land M.L."/>
            <person name="Hauser L."/>
            <person name="Koskimaki J."/>
            <person name="Halonen O."/>
            <person name="Pirttila A."/>
            <person name="Frank C."/>
            <person name="Woyke T.J."/>
        </authorList>
    </citation>
    <scope>NUCLEOTIDE SEQUENCE [LARGE SCALE GENOMIC DNA]</scope>
    <source>
        <strain evidence="2 3">DSM 13060</strain>
    </source>
</reference>
<sequence length="45" mass="5193">MAMPSSTQSGRIGRGKRMLVYDPDPANNERIRRAVRYGQTRWAEI</sequence>
<evidence type="ECO:0000313" key="3">
    <source>
        <dbReference type="Proteomes" id="UP000004382"/>
    </source>
</evidence>
<evidence type="ECO:0000256" key="1">
    <source>
        <dbReference type="SAM" id="MobiDB-lite"/>
    </source>
</evidence>
<dbReference type="PATRIC" id="fig|882800.3.peg.5469"/>
<dbReference type="AlphaFoldDB" id="H1KSL8"/>
<name>H1KSL8_METEX</name>
<gene>
    <name evidence="2" type="ORF">MetexDRAFT_5631</name>
</gene>
<evidence type="ECO:0000313" key="2">
    <source>
        <dbReference type="EMBL" id="EHP87246.1"/>
    </source>
</evidence>